<dbReference type="Proteomes" id="UP001358417">
    <property type="component" value="Unassembled WGS sequence"/>
</dbReference>
<protein>
    <recommendedName>
        <fullName evidence="1">Methyltransferase domain-containing protein</fullName>
    </recommendedName>
</protein>
<dbReference type="Pfam" id="PF13649">
    <property type="entry name" value="Methyltransf_25"/>
    <property type="match status" value="1"/>
</dbReference>
<dbReference type="AlphaFoldDB" id="A0AAV9NBS6"/>
<dbReference type="InterPro" id="IPR050508">
    <property type="entry name" value="Methyltransf_Superfamily"/>
</dbReference>
<dbReference type="GO" id="GO:0008168">
    <property type="term" value="F:methyltransferase activity"/>
    <property type="evidence" value="ECO:0007669"/>
    <property type="project" value="TreeGrafter"/>
</dbReference>
<dbReference type="SUPFAM" id="SSF53335">
    <property type="entry name" value="S-adenosyl-L-methionine-dependent methyltransferases"/>
    <property type="match status" value="1"/>
</dbReference>
<sequence>MVTNTTNHEADRPFLTRAYKLSGVDEARDLYNEWAATYDQDLADPSHDWVAPALTAAALLDFFSDANSSETPLQILDAGCGTGIVGAALALQTPARDPKINTDIDGIDLSTGMLDVARKTGAYRRLDTADMSGSLESIEDGSYDGVICVGVLTQGHVGPGVLREFSRLLKTGGCAAVTVREDIWESGGYKTVVEGLEKEGKIKVVRNTSEDSLRGASIKMKLLVLERL</sequence>
<dbReference type="EMBL" id="JAVRRD010000011">
    <property type="protein sequence ID" value="KAK5053980.1"/>
    <property type="molecule type" value="Genomic_DNA"/>
</dbReference>
<accession>A0AAV9NBS6</accession>
<name>A0AAV9NBS6_9EURO</name>
<dbReference type="InterPro" id="IPR029063">
    <property type="entry name" value="SAM-dependent_MTases_sf"/>
</dbReference>
<dbReference type="PANTHER" id="PTHR42912:SF93">
    <property type="entry name" value="N6-ADENOSINE-METHYLTRANSFERASE TMT1A"/>
    <property type="match status" value="1"/>
</dbReference>
<comment type="caution">
    <text evidence="2">The sequence shown here is derived from an EMBL/GenBank/DDBJ whole genome shotgun (WGS) entry which is preliminary data.</text>
</comment>
<feature type="domain" description="Methyltransferase" evidence="1">
    <location>
        <begin position="75"/>
        <end position="173"/>
    </location>
</feature>
<reference evidence="2 3" key="1">
    <citation type="submission" date="2023-08" db="EMBL/GenBank/DDBJ databases">
        <title>Black Yeasts Isolated from many extreme environments.</title>
        <authorList>
            <person name="Coleine C."/>
            <person name="Stajich J.E."/>
            <person name="Selbmann L."/>
        </authorList>
    </citation>
    <scope>NUCLEOTIDE SEQUENCE [LARGE SCALE GENOMIC DNA]</scope>
    <source>
        <strain evidence="2 3">CCFEE 5792</strain>
    </source>
</reference>
<evidence type="ECO:0000313" key="3">
    <source>
        <dbReference type="Proteomes" id="UP001358417"/>
    </source>
</evidence>
<proteinExistence type="predicted"/>
<dbReference type="PANTHER" id="PTHR42912">
    <property type="entry name" value="METHYLTRANSFERASE"/>
    <property type="match status" value="1"/>
</dbReference>
<dbReference type="CDD" id="cd02440">
    <property type="entry name" value="AdoMet_MTases"/>
    <property type="match status" value="1"/>
</dbReference>
<dbReference type="RefSeq" id="XP_064707105.1">
    <property type="nucleotide sequence ID" value="XM_064845560.1"/>
</dbReference>
<dbReference type="GeneID" id="89970158"/>
<organism evidence="2 3">
    <name type="scientific">Exophiala bonariae</name>
    <dbReference type="NCBI Taxonomy" id="1690606"/>
    <lineage>
        <taxon>Eukaryota</taxon>
        <taxon>Fungi</taxon>
        <taxon>Dikarya</taxon>
        <taxon>Ascomycota</taxon>
        <taxon>Pezizomycotina</taxon>
        <taxon>Eurotiomycetes</taxon>
        <taxon>Chaetothyriomycetidae</taxon>
        <taxon>Chaetothyriales</taxon>
        <taxon>Herpotrichiellaceae</taxon>
        <taxon>Exophiala</taxon>
    </lineage>
</organism>
<evidence type="ECO:0000313" key="2">
    <source>
        <dbReference type="EMBL" id="KAK5053980.1"/>
    </source>
</evidence>
<gene>
    <name evidence="2" type="ORF">LTR84_001942</name>
</gene>
<keyword evidence="3" id="KW-1185">Reference proteome</keyword>
<dbReference type="InterPro" id="IPR041698">
    <property type="entry name" value="Methyltransf_25"/>
</dbReference>
<evidence type="ECO:0000259" key="1">
    <source>
        <dbReference type="Pfam" id="PF13649"/>
    </source>
</evidence>
<dbReference type="Gene3D" id="3.40.50.150">
    <property type="entry name" value="Vaccinia Virus protein VP39"/>
    <property type="match status" value="1"/>
</dbReference>